<proteinExistence type="predicted"/>
<organism evidence="2">
    <name type="scientific">Myoviridae sp. ctYGJ17</name>
    <dbReference type="NCBI Taxonomy" id="2827692"/>
    <lineage>
        <taxon>Viruses</taxon>
        <taxon>Duplodnaviria</taxon>
        <taxon>Heunggongvirae</taxon>
        <taxon>Uroviricota</taxon>
        <taxon>Caudoviricetes</taxon>
    </lineage>
</organism>
<dbReference type="Pfam" id="PF22296">
    <property type="entry name" value="bAvd"/>
    <property type="match status" value="1"/>
</dbReference>
<evidence type="ECO:0000313" key="2">
    <source>
        <dbReference type="EMBL" id="DAF62825.1"/>
    </source>
</evidence>
<dbReference type="CDD" id="cd16376">
    <property type="entry name" value="Avd_like"/>
    <property type="match status" value="1"/>
</dbReference>
<dbReference type="Gene3D" id="1.20.1440.60">
    <property type="entry name" value="23S rRNA-intervening sequence"/>
    <property type="match status" value="1"/>
</dbReference>
<dbReference type="EMBL" id="BK032829">
    <property type="protein sequence ID" value="DAF62825.1"/>
    <property type="molecule type" value="Genomic_DNA"/>
</dbReference>
<feature type="domain" description="bAvd-like" evidence="1">
    <location>
        <begin position="1"/>
        <end position="103"/>
    </location>
</feature>
<sequence>MMKYGMPLVDAFPRRERKLADILRDSMLEMYRLATRLERKYYKKTTLEDLDIELAVLKEFVIVASDKDYRGQKYAPPLTLHQREVWSSFNKEIGCMIGGYMESVKNGPAKKE</sequence>
<evidence type="ECO:0000259" key="1">
    <source>
        <dbReference type="Pfam" id="PF22296"/>
    </source>
</evidence>
<dbReference type="InterPro" id="IPR055360">
    <property type="entry name" value="bAvd"/>
</dbReference>
<protein>
    <recommendedName>
        <fullName evidence="1">bAvd-like domain-containing protein</fullName>
    </recommendedName>
</protein>
<name>A0A8S5THW0_9CAUD</name>
<reference evidence="2" key="1">
    <citation type="journal article" date="2021" name="Proc. Natl. Acad. Sci. U.S.A.">
        <title>A Catalog of Tens of Thousands of Viruses from Human Metagenomes Reveals Hidden Associations with Chronic Diseases.</title>
        <authorList>
            <person name="Tisza M.J."/>
            <person name="Buck C.B."/>
        </authorList>
    </citation>
    <scope>NUCLEOTIDE SEQUENCE</scope>
    <source>
        <strain evidence="2">CtYGJ17</strain>
    </source>
</reference>
<accession>A0A8S5THW0</accession>
<dbReference type="InterPro" id="IPR036583">
    <property type="entry name" value="23S_rRNA_IVS_sf"/>
</dbReference>